<sequence>MTDPEPAEPVVAIPALGLRIVVTVVSSAVAAPVLLMYAFMLAWFSPEITEPGWCRQESAGWRPDNGTLVWFVTCTAGVAGTLYFGLALARFHRGRRWWPWLVAAAAILAAGWPALLRLSAASWCPPPP</sequence>
<reference evidence="3" key="1">
    <citation type="journal article" date="2019" name="Int. J. Syst. Evol. Microbiol.">
        <title>The Global Catalogue of Microorganisms (GCM) 10K type strain sequencing project: providing services to taxonomists for standard genome sequencing and annotation.</title>
        <authorList>
            <consortium name="The Broad Institute Genomics Platform"/>
            <consortium name="The Broad Institute Genome Sequencing Center for Infectious Disease"/>
            <person name="Wu L."/>
            <person name="Ma J."/>
        </authorList>
    </citation>
    <scope>NUCLEOTIDE SEQUENCE [LARGE SCALE GENOMIC DNA]</scope>
    <source>
        <strain evidence="3">JCM 3175</strain>
    </source>
</reference>
<dbReference type="RefSeq" id="WP_346117026.1">
    <property type="nucleotide sequence ID" value="NZ_BAABGU010000005.1"/>
</dbReference>
<keyword evidence="1" id="KW-0472">Membrane</keyword>
<name>A0ABP8SBJ0_9ACTN</name>
<protein>
    <recommendedName>
        <fullName evidence="4">Integral membrane protein</fullName>
    </recommendedName>
</protein>
<feature type="transmembrane region" description="Helical" evidence="1">
    <location>
        <begin position="20"/>
        <end position="43"/>
    </location>
</feature>
<keyword evidence="1" id="KW-1133">Transmembrane helix</keyword>
<dbReference type="SUPFAM" id="SSF103473">
    <property type="entry name" value="MFS general substrate transporter"/>
    <property type="match status" value="1"/>
</dbReference>
<keyword evidence="3" id="KW-1185">Reference proteome</keyword>
<gene>
    <name evidence="2" type="ORF">GCM10023176_12630</name>
</gene>
<evidence type="ECO:0000313" key="3">
    <source>
        <dbReference type="Proteomes" id="UP001500307"/>
    </source>
</evidence>
<feature type="transmembrane region" description="Helical" evidence="1">
    <location>
        <begin position="100"/>
        <end position="120"/>
    </location>
</feature>
<keyword evidence="1" id="KW-0812">Transmembrane</keyword>
<evidence type="ECO:0000313" key="2">
    <source>
        <dbReference type="EMBL" id="GAA4565181.1"/>
    </source>
</evidence>
<accession>A0ABP8SBJ0</accession>
<feature type="transmembrane region" description="Helical" evidence="1">
    <location>
        <begin position="68"/>
        <end position="88"/>
    </location>
</feature>
<evidence type="ECO:0000256" key="1">
    <source>
        <dbReference type="SAM" id="Phobius"/>
    </source>
</evidence>
<organism evidence="2 3">
    <name type="scientific">Micromonospora coerulea</name>
    <dbReference type="NCBI Taxonomy" id="47856"/>
    <lineage>
        <taxon>Bacteria</taxon>
        <taxon>Bacillati</taxon>
        <taxon>Actinomycetota</taxon>
        <taxon>Actinomycetes</taxon>
        <taxon>Micromonosporales</taxon>
        <taxon>Micromonosporaceae</taxon>
        <taxon>Micromonospora</taxon>
    </lineage>
</organism>
<evidence type="ECO:0008006" key="4">
    <source>
        <dbReference type="Google" id="ProtNLM"/>
    </source>
</evidence>
<dbReference type="InterPro" id="IPR036259">
    <property type="entry name" value="MFS_trans_sf"/>
</dbReference>
<comment type="caution">
    <text evidence="2">The sequence shown here is derived from an EMBL/GenBank/DDBJ whole genome shotgun (WGS) entry which is preliminary data.</text>
</comment>
<dbReference type="Proteomes" id="UP001500307">
    <property type="component" value="Unassembled WGS sequence"/>
</dbReference>
<dbReference type="EMBL" id="BAABGU010000005">
    <property type="protein sequence ID" value="GAA4565181.1"/>
    <property type="molecule type" value="Genomic_DNA"/>
</dbReference>
<proteinExistence type="predicted"/>